<evidence type="ECO:0000313" key="3">
    <source>
        <dbReference type="Proteomes" id="UP001168338"/>
    </source>
</evidence>
<evidence type="ECO:0008006" key="4">
    <source>
        <dbReference type="Google" id="ProtNLM"/>
    </source>
</evidence>
<sequence length="151" mass="16348">MDKSQKAILVIGVLAVLGLLFINIFYALIALVVVLALLMSLRIMGDSADYPDVVAALNEDAKGVTVKNRGTGEAKNIRVAIVPLNIEFALPSLKADEESAYAFSTMIEEAKAVVTYEDDQGRHYSRSYPLSALGGGEEDLLKPAFPIFGWK</sequence>
<feature type="transmembrane region" description="Helical" evidence="1">
    <location>
        <begin position="7"/>
        <end position="39"/>
    </location>
</feature>
<dbReference type="Proteomes" id="UP001168338">
    <property type="component" value="Unassembled WGS sequence"/>
</dbReference>
<accession>A0ABT8MCS4</accession>
<gene>
    <name evidence="2" type="ORF">FGU65_12825</name>
</gene>
<dbReference type="EMBL" id="VCYH01000009">
    <property type="protein sequence ID" value="MDN7025752.1"/>
    <property type="molecule type" value="Genomic_DNA"/>
</dbReference>
<proteinExistence type="predicted"/>
<name>A0ABT8MCS4_9EURY</name>
<organism evidence="2 3">
    <name type="scientific">Methanoculleus frigidifontis</name>
    <dbReference type="NCBI Taxonomy" id="2584085"/>
    <lineage>
        <taxon>Archaea</taxon>
        <taxon>Methanobacteriati</taxon>
        <taxon>Methanobacteriota</taxon>
        <taxon>Stenosarchaea group</taxon>
        <taxon>Methanomicrobia</taxon>
        <taxon>Methanomicrobiales</taxon>
        <taxon>Methanomicrobiaceae</taxon>
        <taxon>Methanoculleus</taxon>
    </lineage>
</organism>
<comment type="caution">
    <text evidence="2">The sequence shown here is derived from an EMBL/GenBank/DDBJ whole genome shotgun (WGS) entry which is preliminary data.</text>
</comment>
<keyword evidence="1" id="KW-1133">Transmembrane helix</keyword>
<reference evidence="2" key="1">
    <citation type="submission" date="2019-05" db="EMBL/GenBank/DDBJ databases">
        <title>Methanoculleus sp. FWC-SCC1, a methanogenic archaeon isolated from deep marine cold seep.</title>
        <authorList>
            <person name="Chen Y.-W."/>
            <person name="Chen S.-C."/>
            <person name="Teng N.-H."/>
            <person name="Lai M.-C."/>
        </authorList>
    </citation>
    <scope>NUCLEOTIDE SEQUENCE</scope>
    <source>
        <strain evidence="2">FWC-SCC1</strain>
    </source>
</reference>
<keyword evidence="1" id="KW-0812">Transmembrane</keyword>
<keyword evidence="1" id="KW-0472">Membrane</keyword>
<evidence type="ECO:0000313" key="2">
    <source>
        <dbReference type="EMBL" id="MDN7025752.1"/>
    </source>
</evidence>
<dbReference type="RefSeq" id="WP_301664938.1">
    <property type="nucleotide sequence ID" value="NZ_VCYH01000009.1"/>
</dbReference>
<protein>
    <recommendedName>
        <fullName evidence="4">DUF58 domain-containing protein</fullName>
    </recommendedName>
</protein>
<keyword evidence="3" id="KW-1185">Reference proteome</keyword>
<evidence type="ECO:0000256" key="1">
    <source>
        <dbReference type="SAM" id="Phobius"/>
    </source>
</evidence>